<keyword evidence="4" id="KW-0812">Transmembrane</keyword>
<dbReference type="Pfam" id="PF00593">
    <property type="entry name" value="TonB_dep_Rec_b-barrel"/>
    <property type="match status" value="1"/>
</dbReference>
<dbReference type="Gene3D" id="2.40.170.20">
    <property type="entry name" value="TonB-dependent receptor, beta-barrel domain"/>
    <property type="match status" value="1"/>
</dbReference>
<dbReference type="InterPro" id="IPR000531">
    <property type="entry name" value="Beta-barrel_TonB"/>
</dbReference>
<dbReference type="PANTHER" id="PTHR30069:SF39">
    <property type="entry name" value="BLL6183 PROTEIN"/>
    <property type="match status" value="1"/>
</dbReference>
<keyword evidence="6" id="KW-0472">Membrane</keyword>
<gene>
    <name evidence="9" type="ORF">CR492_19090</name>
</gene>
<evidence type="ECO:0000259" key="8">
    <source>
        <dbReference type="Pfam" id="PF00593"/>
    </source>
</evidence>
<dbReference type="SUPFAM" id="SSF56935">
    <property type="entry name" value="Porins"/>
    <property type="match status" value="1"/>
</dbReference>
<dbReference type="GO" id="GO:0015344">
    <property type="term" value="F:siderophore uptake transmembrane transporter activity"/>
    <property type="evidence" value="ECO:0007669"/>
    <property type="project" value="TreeGrafter"/>
</dbReference>
<dbReference type="InterPro" id="IPR036942">
    <property type="entry name" value="Beta-barrel_TonB_sf"/>
</dbReference>
<reference evidence="9 10" key="1">
    <citation type="submission" date="2017-10" db="EMBL/GenBank/DDBJ databases">
        <title>Genome announcement of Methylocella silvestris TVC from permafrost.</title>
        <authorList>
            <person name="Wang J."/>
            <person name="Geng K."/>
            <person name="Ul-Haque F."/>
            <person name="Crombie A.T."/>
            <person name="Street L.E."/>
            <person name="Wookey P.A."/>
            <person name="Murrell J.C."/>
            <person name="Pratscher J."/>
        </authorList>
    </citation>
    <scope>NUCLEOTIDE SEQUENCE [LARGE SCALE GENOMIC DNA]</scope>
    <source>
        <strain evidence="9 10">TVC</strain>
    </source>
</reference>
<dbReference type="InterPro" id="IPR039426">
    <property type="entry name" value="TonB-dep_rcpt-like"/>
</dbReference>
<keyword evidence="2" id="KW-0813">Transport</keyword>
<accession>A0A2J7TC99</accession>
<evidence type="ECO:0000256" key="2">
    <source>
        <dbReference type="ARBA" id="ARBA00022448"/>
    </source>
</evidence>
<dbReference type="AlphaFoldDB" id="A0A2J7TC99"/>
<evidence type="ECO:0000313" key="9">
    <source>
        <dbReference type="EMBL" id="PNG24393.1"/>
    </source>
</evidence>
<proteinExistence type="predicted"/>
<dbReference type="OrthoDB" id="8428213at2"/>
<dbReference type="GO" id="GO:0044718">
    <property type="term" value="P:siderophore transmembrane transport"/>
    <property type="evidence" value="ECO:0007669"/>
    <property type="project" value="TreeGrafter"/>
</dbReference>
<evidence type="ECO:0000256" key="7">
    <source>
        <dbReference type="ARBA" id="ARBA00023237"/>
    </source>
</evidence>
<evidence type="ECO:0000256" key="4">
    <source>
        <dbReference type="ARBA" id="ARBA00022692"/>
    </source>
</evidence>
<dbReference type="PANTHER" id="PTHR30069">
    <property type="entry name" value="TONB-DEPENDENT OUTER MEMBRANE RECEPTOR"/>
    <property type="match status" value="1"/>
</dbReference>
<keyword evidence="5" id="KW-0798">TonB box</keyword>
<feature type="domain" description="TonB-dependent receptor-like beta-barrel" evidence="8">
    <location>
        <begin position="153"/>
        <end position="616"/>
    </location>
</feature>
<keyword evidence="7" id="KW-0998">Cell outer membrane</keyword>
<name>A0A2J7TC99_METSI</name>
<evidence type="ECO:0000256" key="5">
    <source>
        <dbReference type="ARBA" id="ARBA00023077"/>
    </source>
</evidence>
<organism evidence="9 10">
    <name type="scientific">Methylocella silvestris</name>
    <dbReference type="NCBI Taxonomy" id="199596"/>
    <lineage>
        <taxon>Bacteria</taxon>
        <taxon>Pseudomonadati</taxon>
        <taxon>Pseudomonadota</taxon>
        <taxon>Alphaproteobacteria</taxon>
        <taxon>Hyphomicrobiales</taxon>
        <taxon>Beijerinckiaceae</taxon>
        <taxon>Methylocella</taxon>
    </lineage>
</organism>
<keyword evidence="3" id="KW-1134">Transmembrane beta strand</keyword>
<dbReference type="EMBL" id="PDZR01000034">
    <property type="protein sequence ID" value="PNG24393.1"/>
    <property type="molecule type" value="Genomic_DNA"/>
</dbReference>
<sequence>MMALPAVENSGVYGPGGMSLGGGLPPDIKMIPHVFPAGFVGRLGPVDVLHGFDELLGPPPLPNGFLFQGAQVDAMVGAYRRNQELLQVGQQVGNYSAFFAYSHLYDHGFVPISSASASQYHADIGYRSDSAEFHLKAHVIDSAIEPQEPQPPSGVPQVPWTNPNVQKQLSYQIDLTGNYLLDNGWVASSDVFVGHYRQRSATVVLQAASDDGGGAAPPGGGGGVPAPTGTTGILTTLGTDTTSYGATAKLTNHGTLFGMANTFDAGFHYTGGVTTSSAHTYFANMTSDYSNITSIIGEIGVDPDIPANGVYPNVVRATTNYLDLHVVDVIDVTDRLKVSATGRFDYSQINQYDLLGTDPTATGDHAFTHFSPSIGATYAVTPDLLAYAGYSEAAHVGTPAGIICDDMELPCSFKPPFFVTEQVLPQTVTHTYEAGFRGQLPTLETPIVPVQAAWHAGVYRTDATNDLFLYVDINKPGRPVFYDVGDTRRQGVKLGLDVVAGQFTTSIIYNYTDATFQSPVTLYNPLNTAANAAGNIYVKPGDQFPLIPAHSLKILAKYQVTPEWSVGASMRAQSSTYYSGDEVNAMQKVPGYFITSLNTSYRITKDLEVFGLVENIFNKKYAVFGALIPGGTVSQSLQAPRWVYGQPLSIYAGFRWKFL</sequence>
<evidence type="ECO:0000256" key="3">
    <source>
        <dbReference type="ARBA" id="ARBA00022452"/>
    </source>
</evidence>
<dbReference type="GO" id="GO:0009279">
    <property type="term" value="C:cell outer membrane"/>
    <property type="evidence" value="ECO:0007669"/>
    <property type="project" value="UniProtKB-SubCell"/>
</dbReference>
<evidence type="ECO:0000313" key="10">
    <source>
        <dbReference type="Proteomes" id="UP000236286"/>
    </source>
</evidence>
<comment type="subcellular location">
    <subcellularLocation>
        <location evidence="1">Cell outer membrane</location>
        <topology evidence="1">Multi-pass membrane protein</topology>
    </subcellularLocation>
</comment>
<evidence type="ECO:0000256" key="6">
    <source>
        <dbReference type="ARBA" id="ARBA00023136"/>
    </source>
</evidence>
<dbReference type="Proteomes" id="UP000236286">
    <property type="component" value="Unassembled WGS sequence"/>
</dbReference>
<evidence type="ECO:0000256" key="1">
    <source>
        <dbReference type="ARBA" id="ARBA00004571"/>
    </source>
</evidence>
<comment type="caution">
    <text evidence="9">The sequence shown here is derived from an EMBL/GenBank/DDBJ whole genome shotgun (WGS) entry which is preliminary data.</text>
</comment>
<protein>
    <recommendedName>
        <fullName evidence="8">TonB-dependent receptor-like beta-barrel domain-containing protein</fullName>
    </recommendedName>
</protein>